<feature type="compositionally biased region" description="Low complexity" evidence="1">
    <location>
        <begin position="8"/>
        <end position="28"/>
    </location>
</feature>
<protein>
    <submittedName>
        <fullName evidence="2">Uncharacterized protein</fullName>
    </submittedName>
</protein>
<proteinExistence type="predicted"/>
<dbReference type="EMBL" id="AP022561">
    <property type="protein sequence ID" value="BBX05260.1"/>
    <property type="molecule type" value="Genomic_DNA"/>
</dbReference>
<feature type="region of interest" description="Disordered" evidence="1">
    <location>
        <begin position="1"/>
        <end position="28"/>
    </location>
</feature>
<keyword evidence="3" id="KW-1185">Reference proteome</keyword>
<sequence length="90" mass="9032">MLIPMKVPPKSAAPISAAATPPKTPATAIPPACAHNAVASSAGWDHRELNAAHSAAEGMVARPTTSHVAPPSQCGASWATAATRNVPAMM</sequence>
<evidence type="ECO:0000313" key="3">
    <source>
        <dbReference type="Proteomes" id="UP000467327"/>
    </source>
</evidence>
<evidence type="ECO:0000313" key="2">
    <source>
        <dbReference type="EMBL" id="BBX05260.1"/>
    </source>
</evidence>
<dbReference type="Proteomes" id="UP000467327">
    <property type="component" value="Chromosome"/>
</dbReference>
<organism evidence="2 3">
    <name type="scientific">Mycolicibacterium aichiense</name>
    <dbReference type="NCBI Taxonomy" id="1799"/>
    <lineage>
        <taxon>Bacteria</taxon>
        <taxon>Bacillati</taxon>
        <taxon>Actinomycetota</taxon>
        <taxon>Actinomycetes</taxon>
        <taxon>Mycobacteriales</taxon>
        <taxon>Mycobacteriaceae</taxon>
        <taxon>Mycolicibacterium</taxon>
    </lineage>
</organism>
<evidence type="ECO:0000256" key="1">
    <source>
        <dbReference type="SAM" id="MobiDB-lite"/>
    </source>
</evidence>
<name>A0AAD1HH11_9MYCO</name>
<gene>
    <name evidence="2" type="ORF">MAIC_00630</name>
</gene>
<dbReference type="AlphaFoldDB" id="A0AAD1HH11"/>
<reference evidence="2 3" key="1">
    <citation type="journal article" date="2019" name="Emerg. Microbes Infect.">
        <title>Comprehensive subspecies identification of 175 nontuberculous mycobacteria species based on 7547 genomic profiles.</title>
        <authorList>
            <person name="Matsumoto Y."/>
            <person name="Kinjo T."/>
            <person name="Motooka D."/>
            <person name="Nabeya D."/>
            <person name="Jung N."/>
            <person name="Uechi K."/>
            <person name="Horii T."/>
            <person name="Iida T."/>
            <person name="Fujita J."/>
            <person name="Nakamura S."/>
        </authorList>
    </citation>
    <scope>NUCLEOTIDE SEQUENCE [LARGE SCALE GENOMIC DNA]</scope>
    <source>
        <strain evidence="2 3">JCM 6376</strain>
    </source>
</reference>
<dbReference type="KEGG" id="maic:MAIC_00630"/>
<accession>A0AAD1HH11</accession>